<feature type="compositionally biased region" description="Polar residues" evidence="11">
    <location>
        <begin position="236"/>
        <end position="252"/>
    </location>
</feature>
<dbReference type="PANTHER" id="PTHR46028:SF2">
    <property type="entry name" value="KYNURENINE 3-MONOOXYGENASE"/>
    <property type="match status" value="1"/>
</dbReference>
<evidence type="ECO:0000256" key="4">
    <source>
        <dbReference type="ARBA" id="ARBA00022827"/>
    </source>
</evidence>
<keyword evidence="10" id="KW-0175">Coiled coil</keyword>
<feature type="region of interest" description="Disordered" evidence="11">
    <location>
        <begin position="1327"/>
        <end position="1347"/>
    </location>
</feature>
<evidence type="ECO:0000256" key="1">
    <source>
        <dbReference type="ARBA" id="ARBA00001974"/>
    </source>
</evidence>
<proteinExistence type="inferred from homology"/>
<feature type="coiled-coil region" evidence="10">
    <location>
        <begin position="1073"/>
        <end position="1100"/>
    </location>
</feature>
<feature type="region of interest" description="Disordered" evidence="11">
    <location>
        <begin position="1"/>
        <end position="266"/>
    </location>
</feature>
<keyword evidence="9" id="KW-1000">Mitochondrion outer membrane</keyword>
<protein>
    <recommendedName>
        <fullName evidence="9">Kynurenine 3-monooxygenase</fullName>
        <ecNumber evidence="9">1.14.13.9</ecNumber>
    </recommendedName>
    <alternativeName>
        <fullName evidence="9">Biosynthesis of nicotinic acid protein 4</fullName>
    </alternativeName>
    <alternativeName>
        <fullName evidence="9">Kynurenine 3-hydroxylase</fullName>
    </alternativeName>
</protein>
<feature type="compositionally biased region" description="Basic residues" evidence="11">
    <location>
        <begin position="879"/>
        <end position="888"/>
    </location>
</feature>
<feature type="compositionally biased region" description="Basic and acidic residues" evidence="11">
    <location>
        <begin position="829"/>
        <end position="862"/>
    </location>
</feature>
<comment type="subcellular location">
    <subcellularLocation>
        <location evidence="9">Mitochondrion outer membrane</location>
    </subcellularLocation>
</comment>
<dbReference type="STRING" id="1151754.M9MAI1"/>
<comment type="cofactor">
    <cofactor evidence="1 9">
        <name>FAD</name>
        <dbReference type="ChEBI" id="CHEBI:57692"/>
    </cofactor>
</comment>
<reference evidence="15" key="1">
    <citation type="journal article" date="2013" name="Genome Announc.">
        <title>Genome sequence of the basidiomycetous yeast Pseudozyma antarctica T-34, a producer of the glycolipid biosurfactants mannosylerythritol lipids.</title>
        <authorList>
            <person name="Morita T."/>
            <person name="Koike H."/>
            <person name="Koyama Y."/>
            <person name="Hagiwara H."/>
            <person name="Ito E."/>
            <person name="Fukuoka T."/>
            <person name="Imura T."/>
            <person name="Machida M."/>
            <person name="Kitamoto D."/>
        </authorList>
    </citation>
    <scope>NUCLEOTIDE SEQUENCE [LARGE SCALE GENOMIC DNA]</scope>
    <source>
        <strain evidence="15">T-34</strain>
    </source>
</reference>
<evidence type="ECO:0000256" key="5">
    <source>
        <dbReference type="ARBA" id="ARBA00022857"/>
    </source>
</evidence>
<dbReference type="GO" id="GO:0043420">
    <property type="term" value="P:anthranilate metabolic process"/>
    <property type="evidence" value="ECO:0007669"/>
    <property type="project" value="UniProtKB-UniRule"/>
</dbReference>
<organism evidence="14 15">
    <name type="scientific">Pseudozyma antarctica (strain T-34)</name>
    <name type="common">Yeast</name>
    <name type="synonym">Candida antarctica</name>
    <dbReference type="NCBI Taxonomy" id="1151754"/>
    <lineage>
        <taxon>Eukaryota</taxon>
        <taxon>Fungi</taxon>
        <taxon>Dikarya</taxon>
        <taxon>Basidiomycota</taxon>
        <taxon>Ustilaginomycotina</taxon>
        <taxon>Ustilaginomycetes</taxon>
        <taxon>Ustilaginales</taxon>
        <taxon>Ustilaginaceae</taxon>
        <taxon>Moesziomyces</taxon>
    </lineage>
</organism>
<feature type="compositionally biased region" description="Polar residues" evidence="11">
    <location>
        <begin position="178"/>
        <end position="197"/>
    </location>
</feature>
<dbReference type="Gene3D" id="2.130.10.10">
    <property type="entry name" value="YVTN repeat-like/Quinoprotein amine dehydrogenase"/>
    <property type="match status" value="1"/>
</dbReference>
<dbReference type="PRINTS" id="PR00420">
    <property type="entry name" value="RNGMNOXGNASE"/>
</dbReference>
<keyword evidence="9 12" id="KW-0472">Membrane</keyword>
<keyword evidence="7 9" id="KW-0503">Monooxygenase</keyword>
<dbReference type="EMBL" id="DF196770">
    <property type="protein sequence ID" value="GAC71628.1"/>
    <property type="molecule type" value="Genomic_DNA"/>
</dbReference>
<dbReference type="PANTHER" id="PTHR46028">
    <property type="entry name" value="KYNURENINE 3-MONOOXYGENASE"/>
    <property type="match status" value="1"/>
</dbReference>
<dbReference type="GO" id="GO:0019805">
    <property type="term" value="P:quinolinate biosynthetic process"/>
    <property type="evidence" value="ECO:0007669"/>
    <property type="project" value="UniProtKB-UniRule"/>
</dbReference>
<evidence type="ECO:0000256" key="10">
    <source>
        <dbReference type="SAM" id="Coils"/>
    </source>
</evidence>
<feature type="compositionally biased region" description="Low complexity" evidence="11">
    <location>
        <begin position="369"/>
        <end position="380"/>
    </location>
</feature>
<evidence type="ECO:0000256" key="7">
    <source>
        <dbReference type="ARBA" id="ARBA00023033"/>
    </source>
</evidence>
<keyword evidence="12" id="KW-1133">Transmembrane helix</keyword>
<keyword evidence="6 9" id="KW-0560">Oxidoreductase</keyword>
<feature type="compositionally biased region" description="Low complexity" evidence="11">
    <location>
        <begin position="863"/>
        <end position="873"/>
    </location>
</feature>
<evidence type="ECO:0000256" key="12">
    <source>
        <dbReference type="SAM" id="Phobius"/>
    </source>
</evidence>
<dbReference type="GO" id="GO:0034354">
    <property type="term" value="P:'de novo' NAD+ biosynthetic process from L-tryptophan"/>
    <property type="evidence" value="ECO:0007669"/>
    <property type="project" value="UniProtKB-UniRule"/>
</dbReference>
<feature type="transmembrane region" description="Helical" evidence="12">
    <location>
        <begin position="1656"/>
        <end position="1677"/>
    </location>
</feature>
<dbReference type="InterPro" id="IPR036322">
    <property type="entry name" value="WD40_repeat_dom_sf"/>
</dbReference>
<feature type="compositionally biased region" description="Polar residues" evidence="11">
    <location>
        <begin position="96"/>
        <end position="105"/>
    </location>
</feature>
<keyword evidence="3 9" id="KW-0662">Pyridine nucleotide biosynthesis</keyword>
<gene>
    <name evidence="9" type="primary">BNA4</name>
    <name evidence="14" type="ORF">PANT_4d00038</name>
</gene>
<feature type="compositionally biased region" description="Low complexity" evidence="11">
    <location>
        <begin position="12"/>
        <end position="30"/>
    </location>
</feature>
<feature type="region of interest" description="Disordered" evidence="11">
    <location>
        <begin position="829"/>
        <end position="910"/>
    </location>
</feature>
<keyword evidence="4 9" id="KW-0274">FAD</keyword>
<dbReference type="GO" id="GO:0006569">
    <property type="term" value="P:L-tryptophan catabolic process"/>
    <property type="evidence" value="ECO:0007669"/>
    <property type="project" value="UniProtKB-UniRule"/>
</dbReference>
<dbReference type="InterPro" id="IPR015943">
    <property type="entry name" value="WD40/YVTN_repeat-like_dom_sf"/>
</dbReference>
<comment type="pathway">
    <text evidence="9">Cofactor biosynthesis; NAD(+) biosynthesis; quinolinate from L-kynurenine: step 1/3.</text>
</comment>
<keyword evidence="9" id="KW-0496">Mitochondrion</keyword>
<comment type="catalytic activity">
    <reaction evidence="8 9">
        <text>L-kynurenine + NADPH + O2 + H(+) = 3-hydroxy-L-kynurenine + NADP(+) + H2O</text>
        <dbReference type="Rhea" id="RHEA:20545"/>
        <dbReference type="ChEBI" id="CHEBI:15377"/>
        <dbReference type="ChEBI" id="CHEBI:15378"/>
        <dbReference type="ChEBI" id="CHEBI:15379"/>
        <dbReference type="ChEBI" id="CHEBI:57783"/>
        <dbReference type="ChEBI" id="CHEBI:57959"/>
        <dbReference type="ChEBI" id="CHEBI:58125"/>
        <dbReference type="ChEBI" id="CHEBI:58349"/>
        <dbReference type="EC" id="1.14.13.9"/>
    </reaction>
</comment>
<dbReference type="InterPro" id="IPR002938">
    <property type="entry name" value="FAD-bd"/>
</dbReference>
<dbReference type="SUPFAM" id="SSF51905">
    <property type="entry name" value="FAD/NAD(P)-binding domain"/>
    <property type="match status" value="1"/>
</dbReference>
<dbReference type="GO" id="GO:0071949">
    <property type="term" value="F:FAD binding"/>
    <property type="evidence" value="ECO:0007669"/>
    <property type="project" value="InterPro"/>
</dbReference>
<evidence type="ECO:0000256" key="11">
    <source>
        <dbReference type="SAM" id="MobiDB-lite"/>
    </source>
</evidence>
<accession>M9MAI1</accession>
<evidence type="ECO:0000259" key="13">
    <source>
        <dbReference type="Pfam" id="PF01494"/>
    </source>
</evidence>
<feature type="compositionally biased region" description="Polar residues" evidence="11">
    <location>
        <begin position="126"/>
        <end position="157"/>
    </location>
</feature>
<dbReference type="SUPFAM" id="SSF50978">
    <property type="entry name" value="WD40 repeat-like"/>
    <property type="match status" value="1"/>
</dbReference>
<feature type="compositionally biased region" description="Low complexity" evidence="11">
    <location>
        <begin position="42"/>
        <end position="89"/>
    </location>
</feature>
<dbReference type="OrthoDB" id="10053569at2759"/>
<dbReference type="GO" id="GO:0004502">
    <property type="term" value="F:kynurenine 3-monooxygenase activity"/>
    <property type="evidence" value="ECO:0007669"/>
    <property type="project" value="UniProtKB-UniRule"/>
</dbReference>
<feature type="region of interest" description="Disordered" evidence="11">
    <location>
        <begin position="1415"/>
        <end position="1437"/>
    </location>
</feature>
<feature type="compositionally biased region" description="Basic and acidic residues" evidence="11">
    <location>
        <begin position="253"/>
        <end position="262"/>
    </location>
</feature>
<feature type="region of interest" description="Disordered" evidence="11">
    <location>
        <begin position="924"/>
        <end position="956"/>
    </location>
</feature>
<dbReference type="InterPro" id="IPR036188">
    <property type="entry name" value="FAD/NAD-bd_sf"/>
</dbReference>
<comment type="function">
    <text evidence="9">Catalyzes the hydroxylation of L-kynurenine (L-Kyn) to form 3-hydroxy-L-kynurenine (L-3OHKyn). Required for synthesis of quinolinic acid.</text>
</comment>
<keyword evidence="12" id="KW-0812">Transmembrane</keyword>
<dbReference type="Pfam" id="PF01494">
    <property type="entry name" value="FAD_binding_3"/>
    <property type="match status" value="1"/>
</dbReference>
<keyword evidence="2 9" id="KW-0285">Flavoprotein</keyword>
<dbReference type="GO" id="GO:0005741">
    <property type="term" value="C:mitochondrial outer membrane"/>
    <property type="evidence" value="ECO:0007669"/>
    <property type="project" value="UniProtKB-SubCell"/>
</dbReference>
<evidence type="ECO:0000256" key="9">
    <source>
        <dbReference type="HAMAP-Rule" id="MF_03018"/>
    </source>
</evidence>
<dbReference type="InterPro" id="IPR027545">
    <property type="entry name" value="Kynurenine_monooxygenase"/>
</dbReference>
<dbReference type="HAMAP" id="MF_01971">
    <property type="entry name" value="Kynurenine_monooxygenase"/>
    <property type="match status" value="1"/>
</dbReference>
<evidence type="ECO:0000256" key="6">
    <source>
        <dbReference type="ARBA" id="ARBA00023002"/>
    </source>
</evidence>
<feature type="region of interest" description="Disordered" evidence="11">
    <location>
        <begin position="289"/>
        <end position="380"/>
    </location>
</feature>
<evidence type="ECO:0000313" key="15">
    <source>
        <dbReference type="Proteomes" id="UP000011976"/>
    </source>
</evidence>
<evidence type="ECO:0000313" key="14">
    <source>
        <dbReference type="EMBL" id="GAC71628.1"/>
    </source>
</evidence>
<feature type="domain" description="FAD-binding" evidence="13">
    <location>
        <begin position="1165"/>
        <end position="1585"/>
    </location>
</feature>
<evidence type="ECO:0000256" key="3">
    <source>
        <dbReference type="ARBA" id="ARBA00022642"/>
    </source>
</evidence>
<name>M9MAI1_PSEA3</name>
<dbReference type="UniPathway" id="UPA00253">
    <property type="reaction ID" value="UER00328"/>
</dbReference>
<evidence type="ECO:0000256" key="2">
    <source>
        <dbReference type="ARBA" id="ARBA00022630"/>
    </source>
</evidence>
<dbReference type="EC" id="1.14.13.9" evidence="9"/>
<evidence type="ECO:0000256" key="8">
    <source>
        <dbReference type="ARBA" id="ARBA00047818"/>
    </source>
</evidence>
<dbReference type="GO" id="GO:0070189">
    <property type="term" value="P:kynurenine metabolic process"/>
    <property type="evidence" value="ECO:0007669"/>
    <property type="project" value="TreeGrafter"/>
</dbReference>
<sequence>MSGATPPGSGTSAQPEQSPSSSGSMPASNSLLDLLAGAPARVVTSPPTSSFTFSFPAPSRSASVSSATTITGTTPTPTTTSVPTDAAVADSPATMPGSSRKQPQDVSHLMQQFMAPASPLVILSPNAKSSESNDPIPSASPTKQPSAKPQPAIQNKALQLPPSPPSSVSSASGPKLRQPSSGFDSPATSSPSRQNAQLPPMDKDTETPSAPAPAPAPAASPAVKTPFDFVSPFDMLSSNDDQSADTTPQPSEAQKDSSDAAAKEPLAASVAGYEAAEAGFARILEKLSASAAQSKQASERPEASRPAPEQPKQEEEPAPAATSSKSPTRPAFRKLPSVPAHLDTPDKHFHASRHAAVLKQDDAFDQPKSSGLSVLSPSRSSSAPSIATLDLSAQQPGGLSSLTNTKVESSGVALISSPFHFPCNVSAAGLLPASRIANLGHNVACYAMNKGKVRLIHVASGARLLVQAPGKAAIRSIAAFASSDDDDTFLLAALTERSKEAADEGVVFWRIPASFVVDGKDQDSPILIGRITADPYKSPFVYRFTAIAWHPTQPRIAISTSDSNVMVVDIVQQLLHQTQPASPSKKLRSLSELDVDPDSKDVAHNEPLCGFAFTPDGAMLATISAPLEGDVSWILGFMPLDRTAGQAKEGDHTFLIKSPLQEPMIISHLSFITDKQQHIRAALVGFRCNTILGLYDMDSRAWKHVFKFDGPLHDGDKEHFNLVQFDAHNSTLLVCNSYRSSIFAVPLDFQPLPEFDANTSTKTELEARLDQGLLPWGIQLSYPIKEFALQDPCTSVSISPDAEAGKPSRLFVVFPEGVSILRLLVVQPPKDEPAAKSEPAAEPKPQAKEPEAQPKEEAHAPEPEVVSAPAEVATTPSKSSKKKKKRSKVNAVQAEVPTSEPQPEVATEDHAHPVEPELEAKDVPAASTADAVQPTQPPRSAQQPAPVADPVESRPSVSAAHIDATLSDTVTVAVHDAVAASVGDGFRHSIESAIPKEVERLISSTELKAELTRNIAQTILPAVQRTAMEVVNRVLAPHFEDVMMQVSERAERTIVSEMTSVRKSLVAEQSESLRDTEKTMQAMHARMEEMHERIKEMHARPQPAGRFVELDESDPASEVEKERRVVPAPVPAQSDAGAVISTETAPSGAVVPARIPSKCKLPERVAIIGAGPVGCLAALAFAQRGCKVDVFESRPDPRTDEAVARASQRSINLALSTRGISGLRSVSLVGLGKYTSDGTDLADLVLQESVPMRARMIHVVTRRASAGRKAEVREQSQLYSTKGECINSVDRGRLNNILLDHALMHPNVHVHFEHKLQSVDFDHDSRTAAKKARAGQKQASGKSTTRASERVKLEFDVHTANERASRRSVVHLASFVLGCDGAHSSIRSAMGSLSRMHYTHNYIDTGYVELSIPPRTSLGAGSRERGDGGLDGKPGGHDAFELDPNHLHIWPRHSFMLIALPNQDGSFTCTLFAPFKMFSKELATREGIVAFFDEHFPDALPLIGADKLVAALTSRRASALGSVQCDPYHYKDRAVLIGDAAHAMLPFYGQGLNCGFEDVRVLFEMIDSSQGLEGALEEYTHTRHPDLVAIRQLAENNYREMAHSVVSWPYLLRKKVDSLLMAVLPTSMWSSLYAMTTFSDLPYAQVIRTEQRQQRILGHAVASGVLAVLTGAALGVYRTRGVWQPLTRRWIDSVNTAN</sequence>
<comment type="similarity">
    <text evidence="9">Belongs to the aromatic-ring hydroxylase family. KMO subfamily.</text>
</comment>
<dbReference type="FunFam" id="3.50.50.60:FF:000795">
    <property type="entry name" value="Kynurenine 3-monooxygenase"/>
    <property type="match status" value="1"/>
</dbReference>
<feature type="compositionally biased region" description="Basic and acidic residues" evidence="11">
    <location>
        <begin position="1422"/>
        <end position="1437"/>
    </location>
</feature>
<keyword evidence="5 9" id="KW-0521">NADP</keyword>
<dbReference type="Gene3D" id="3.50.50.60">
    <property type="entry name" value="FAD/NAD(P)-binding domain"/>
    <property type="match status" value="1"/>
</dbReference>
<dbReference type="Proteomes" id="UP000011976">
    <property type="component" value="Unassembled WGS sequence"/>
</dbReference>